<dbReference type="OrthoDB" id="5785537at2"/>
<gene>
    <name evidence="2" type="ORF">CKA81_02085</name>
</gene>
<feature type="transmembrane region" description="Helical" evidence="1">
    <location>
        <begin position="57"/>
        <end position="77"/>
    </location>
</feature>
<evidence type="ECO:0000256" key="1">
    <source>
        <dbReference type="SAM" id="Phobius"/>
    </source>
</evidence>
<feature type="transmembrane region" description="Helical" evidence="1">
    <location>
        <begin position="24"/>
        <end position="45"/>
    </location>
</feature>
<name>A0A410GGJ2_9BURK</name>
<keyword evidence="1" id="KW-0472">Membrane</keyword>
<evidence type="ECO:0008006" key="4">
    <source>
        <dbReference type="Google" id="ProtNLM"/>
    </source>
</evidence>
<keyword evidence="1" id="KW-1133">Transmembrane helix</keyword>
<dbReference type="InterPro" id="IPR016768">
    <property type="entry name" value="UCP019883"/>
</dbReference>
<evidence type="ECO:0000313" key="2">
    <source>
        <dbReference type="EMBL" id="QAA95417.1"/>
    </source>
</evidence>
<dbReference type="Proteomes" id="UP000283474">
    <property type="component" value="Chromosome"/>
</dbReference>
<keyword evidence="3" id="KW-1185">Reference proteome</keyword>
<dbReference type="EMBL" id="CP022987">
    <property type="protein sequence ID" value="QAA95417.1"/>
    <property type="molecule type" value="Genomic_DNA"/>
</dbReference>
<evidence type="ECO:0000313" key="3">
    <source>
        <dbReference type="Proteomes" id="UP000283474"/>
    </source>
</evidence>
<accession>A0A410GGJ2</accession>
<sequence>MGAAALLLAYPGWRNRGRVISKTFLDRLLELLAFYGLVGTLGFALEANVGNTFSHTWEFYAVTLSLFVVLGYPGFVYRYLMRHRKPRAAASPSARG</sequence>
<proteinExistence type="predicted"/>
<protein>
    <recommendedName>
        <fullName evidence="4">DUF2818 domain-containing protein</fullName>
    </recommendedName>
</protein>
<organism evidence="2 3">
    <name type="scientific">Pollutimonas thiosulfatoxidans</name>
    <dbReference type="NCBI Taxonomy" id="2028345"/>
    <lineage>
        <taxon>Bacteria</taxon>
        <taxon>Pseudomonadati</taxon>
        <taxon>Pseudomonadota</taxon>
        <taxon>Betaproteobacteria</taxon>
        <taxon>Burkholderiales</taxon>
        <taxon>Alcaligenaceae</taxon>
        <taxon>Pollutimonas</taxon>
    </lineage>
</organism>
<dbReference type="Pfam" id="PF10993">
    <property type="entry name" value="DUF2818"/>
    <property type="match status" value="1"/>
</dbReference>
<dbReference type="AlphaFoldDB" id="A0A410GGJ2"/>
<keyword evidence="1" id="KW-0812">Transmembrane</keyword>
<reference evidence="2 3" key="1">
    <citation type="submission" date="2017-08" db="EMBL/GenBank/DDBJ databases">
        <authorList>
            <person name="Park S.-J."/>
            <person name="Kim H."/>
        </authorList>
    </citation>
    <scope>NUCLEOTIDE SEQUENCE [LARGE SCALE GENOMIC DNA]</scope>
    <source>
        <strain evidence="3">ye3</strain>
    </source>
</reference>
<dbReference type="KEGG" id="pus:CKA81_02085"/>